<sequence>MTLPALDARLEAVLHLIRAEVHADIGTDHARLPLRLVRGGRVSRCVAVELNPGPLALARRMVARARLTEQIDVRQGDGFAPIQPGELGSASVTGMGAYTIRGILDRAGERLPPALVLQPNDSPLWLRTWARENSYHLRAERLLPGYWAYPVLRLERAEGPDPAYADLPAAAALRYGPLLLRKGPALLRARIEADIERLTPVAAPGREAWAELAAAREALAVVDAG</sequence>
<dbReference type="PANTHER" id="PTHR38451:SF1">
    <property type="entry name" value="TRNA (ADENINE(22)-N(1))-METHYLTRANSFERASE"/>
    <property type="match status" value="1"/>
</dbReference>
<proteinExistence type="predicted"/>
<dbReference type="Pfam" id="PF04816">
    <property type="entry name" value="TrmK"/>
    <property type="match status" value="1"/>
</dbReference>
<dbReference type="PIRSF" id="PIRSF018637">
    <property type="entry name" value="TrmK"/>
    <property type="match status" value="1"/>
</dbReference>
<protein>
    <recommendedName>
        <fullName evidence="3">SAM-dependent methyltransferase</fullName>
    </recommendedName>
</protein>
<name>Q9RXN4_DEIRA</name>
<accession>Q9RXN4</accession>
<dbReference type="eggNOG" id="COG2384">
    <property type="taxonomic scope" value="Bacteria"/>
</dbReference>
<dbReference type="GeneID" id="69516508"/>
<evidence type="ECO:0008006" key="3">
    <source>
        <dbReference type="Google" id="ProtNLM"/>
    </source>
</evidence>
<dbReference type="STRING" id="243230.DR_0276"/>
<dbReference type="SUPFAM" id="SSF53335">
    <property type="entry name" value="S-adenosyl-L-methionine-dependent methyltransferases"/>
    <property type="match status" value="1"/>
</dbReference>
<organism evidence="1 2">
    <name type="scientific">Deinococcus radiodurans (strain ATCC 13939 / DSM 20539 / JCM 16871 / CCUG 27074 / LMG 4051 / NBRC 15346 / NCIMB 9279 / VKM B-1422 / R1)</name>
    <dbReference type="NCBI Taxonomy" id="243230"/>
    <lineage>
        <taxon>Bacteria</taxon>
        <taxon>Thermotogati</taxon>
        <taxon>Deinococcota</taxon>
        <taxon>Deinococci</taxon>
        <taxon>Deinococcales</taxon>
        <taxon>Deinococcaceae</taxon>
        <taxon>Deinococcus</taxon>
    </lineage>
</organism>
<dbReference type="PaxDb" id="243230-DR_0276"/>
<dbReference type="KEGG" id="dra:DR_0276"/>
<dbReference type="Proteomes" id="UP000002524">
    <property type="component" value="Chromosome 1"/>
</dbReference>
<dbReference type="RefSeq" id="WP_010886921.1">
    <property type="nucleotide sequence ID" value="NC_001263.1"/>
</dbReference>
<keyword evidence="2" id="KW-1185">Reference proteome</keyword>
<evidence type="ECO:0000313" key="2">
    <source>
        <dbReference type="Proteomes" id="UP000002524"/>
    </source>
</evidence>
<reference evidence="1 2" key="1">
    <citation type="journal article" date="1999" name="Science">
        <title>Genome sequence of the radioresistant bacterium Deinococcus radiodurans R1.</title>
        <authorList>
            <person name="White O."/>
            <person name="Eisen J.A."/>
            <person name="Heidelberg J.F."/>
            <person name="Hickey E.K."/>
            <person name="Peterson J.D."/>
            <person name="Dodson R.J."/>
            <person name="Haft D.H."/>
            <person name="Gwinn M.L."/>
            <person name="Nelson W.C."/>
            <person name="Richardson D.L."/>
            <person name="Moffat K.S."/>
            <person name="Qin H."/>
            <person name="Jiang L."/>
            <person name="Pamphile W."/>
            <person name="Crosby M."/>
            <person name="Shen M."/>
            <person name="Vamathevan J.J."/>
            <person name="Lam P."/>
            <person name="McDonald L."/>
            <person name="Utterback T."/>
            <person name="Zalewski C."/>
            <person name="Makarova K.S."/>
            <person name="Aravind L."/>
            <person name="Daly M.J."/>
            <person name="Minton K.W."/>
            <person name="Fleischmann R.D."/>
            <person name="Ketchum K.A."/>
            <person name="Nelson K.E."/>
            <person name="Salzberg S."/>
            <person name="Smith H.O."/>
            <person name="Venter J.C."/>
            <person name="Fraser C.M."/>
        </authorList>
    </citation>
    <scope>NUCLEOTIDE SEQUENCE [LARGE SCALE GENOMIC DNA]</scope>
    <source>
        <strain evidence="2">ATCC 13939 / DSM 20539 / JCM 16871 / LMG 4051 / NBRC 15346 / NCIMB 9279 / R1 / VKM B-1422</strain>
    </source>
</reference>
<dbReference type="GO" id="GO:0160105">
    <property type="term" value="F:tRNA (adenine(22)-N1)-methyltransferase activity"/>
    <property type="evidence" value="ECO:0007669"/>
    <property type="project" value="InterPro"/>
</dbReference>
<dbReference type="InParanoid" id="Q9RXN4"/>
<dbReference type="PANTHER" id="PTHR38451">
    <property type="entry name" value="TRNA (ADENINE(22)-N(1))-METHYLTRANSFERASE"/>
    <property type="match status" value="1"/>
</dbReference>
<dbReference type="AlphaFoldDB" id="Q9RXN4"/>
<dbReference type="EMBL" id="AE000513">
    <property type="protein sequence ID" value="AAF09858.1"/>
    <property type="molecule type" value="Genomic_DNA"/>
</dbReference>
<dbReference type="OrthoDB" id="5881184at2"/>
<gene>
    <name evidence="1" type="ordered locus">DR_0276</name>
</gene>
<dbReference type="PATRIC" id="fig|243230.17.peg.441"/>
<dbReference type="InterPro" id="IPR006901">
    <property type="entry name" value="TrmK"/>
</dbReference>
<dbReference type="EnsemblBacteria" id="AAF09858">
    <property type="protein sequence ID" value="AAF09858"/>
    <property type="gene ID" value="DR_0276"/>
</dbReference>
<dbReference type="Gene3D" id="3.40.50.150">
    <property type="entry name" value="Vaccinia Virus protein VP39"/>
    <property type="match status" value="1"/>
</dbReference>
<dbReference type="InterPro" id="IPR029063">
    <property type="entry name" value="SAM-dependent_MTases_sf"/>
</dbReference>
<dbReference type="PIR" id="H75538">
    <property type="entry name" value="H75538"/>
</dbReference>
<dbReference type="FunCoup" id="Q9RXN4">
    <property type="interactions" value="1"/>
</dbReference>
<dbReference type="HOGENOM" id="CLU_071037_0_0_0"/>
<evidence type="ECO:0000313" key="1">
    <source>
        <dbReference type="EMBL" id="AAF09858.1"/>
    </source>
</evidence>